<dbReference type="EMBL" id="JAVRRL010000008">
    <property type="protein sequence ID" value="KAK5116394.1"/>
    <property type="molecule type" value="Genomic_DNA"/>
</dbReference>
<dbReference type="PANTHER" id="PTHR43233">
    <property type="entry name" value="FAMILY N-ACETYLTRANSFERASE, PUTATIVE (AFU_ORTHOLOGUE AFUA_6G03350)-RELATED"/>
    <property type="match status" value="1"/>
</dbReference>
<sequence>MIDLNNQTWVLSTATSSYQISTQQNLLSHEFVNEAFASDEMSWAKPLPPGQIRLMLQNSVTAGIYEAVPGASPPAKMVDEPISCRDDSTLPNNGSTGLKQVGMARLITDHVTFAYLTDVYIAQSHRGQGLFKLLMACVKEMVAAHPSLRRLCLLTGQESLQSLYRKELGVWLLGEHESFAVMTGNKF</sequence>
<name>A0AAN7TGW9_9PEZI</name>
<gene>
    <name evidence="2" type="ORF">LTR62_007941</name>
</gene>
<dbReference type="InterPro" id="IPR000182">
    <property type="entry name" value="GNAT_dom"/>
</dbReference>
<dbReference type="AlphaFoldDB" id="A0AAN7TGW9"/>
<reference evidence="2" key="1">
    <citation type="submission" date="2023-08" db="EMBL/GenBank/DDBJ databases">
        <title>Black Yeasts Isolated from many extreme environments.</title>
        <authorList>
            <person name="Coleine C."/>
            <person name="Stajich J.E."/>
            <person name="Selbmann L."/>
        </authorList>
    </citation>
    <scope>NUCLEOTIDE SEQUENCE</scope>
    <source>
        <strain evidence="2">CCFEE 5401</strain>
    </source>
</reference>
<comment type="caution">
    <text evidence="2">The sequence shown here is derived from an EMBL/GenBank/DDBJ whole genome shotgun (WGS) entry which is preliminary data.</text>
</comment>
<evidence type="ECO:0000313" key="2">
    <source>
        <dbReference type="EMBL" id="KAK5116394.1"/>
    </source>
</evidence>
<dbReference type="InterPro" id="IPR053144">
    <property type="entry name" value="Acetyltransferase_Butenolide"/>
</dbReference>
<proteinExistence type="predicted"/>
<dbReference type="PANTHER" id="PTHR43233:SF1">
    <property type="entry name" value="FAMILY N-ACETYLTRANSFERASE, PUTATIVE (AFU_ORTHOLOGUE AFUA_6G03350)-RELATED"/>
    <property type="match status" value="1"/>
</dbReference>
<dbReference type="SUPFAM" id="SSF55729">
    <property type="entry name" value="Acyl-CoA N-acyltransferases (Nat)"/>
    <property type="match status" value="1"/>
</dbReference>
<protein>
    <recommendedName>
        <fullName evidence="1">N-acetyltransferase domain-containing protein</fullName>
    </recommendedName>
</protein>
<evidence type="ECO:0000313" key="3">
    <source>
        <dbReference type="Proteomes" id="UP001310890"/>
    </source>
</evidence>
<organism evidence="2 3">
    <name type="scientific">Meristemomyces frigidus</name>
    <dbReference type="NCBI Taxonomy" id="1508187"/>
    <lineage>
        <taxon>Eukaryota</taxon>
        <taxon>Fungi</taxon>
        <taxon>Dikarya</taxon>
        <taxon>Ascomycota</taxon>
        <taxon>Pezizomycotina</taxon>
        <taxon>Dothideomycetes</taxon>
        <taxon>Dothideomycetidae</taxon>
        <taxon>Mycosphaerellales</taxon>
        <taxon>Teratosphaeriaceae</taxon>
        <taxon>Meristemomyces</taxon>
    </lineage>
</organism>
<dbReference type="GO" id="GO:0016747">
    <property type="term" value="F:acyltransferase activity, transferring groups other than amino-acyl groups"/>
    <property type="evidence" value="ECO:0007669"/>
    <property type="project" value="InterPro"/>
</dbReference>
<dbReference type="CDD" id="cd04301">
    <property type="entry name" value="NAT_SF"/>
    <property type="match status" value="1"/>
</dbReference>
<dbReference type="InterPro" id="IPR016181">
    <property type="entry name" value="Acyl_CoA_acyltransferase"/>
</dbReference>
<dbReference type="Pfam" id="PF00583">
    <property type="entry name" value="Acetyltransf_1"/>
    <property type="match status" value="1"/>
</dbReference>
<evidence type="ECO:0000259" key="1">
    <source>
        <dbReference type="Pfam" id="PF00583"/>
    </source>
</evidence>
<feature type="domain" description="N-acetyltransferase" evidence="1">
    <location>
        <begin position="101"/>
        <end position="169"/>
    </location>
</feature>
<dbReference type="Gene3D" id="3.40.630.30">
    <property type="match status" value="1"/>
</dbReference>
<accession>A0AAN7TGW9</accession>
<dbReference type="Proteomes" id="UP001310890">
    <property type="component" value="Unassembled WGS sequence"/>
</dbReference>